<dbReference type="PROSITE" id="PS50102">
    <property type="entry name" value="RRM"/>
    <property type="match status" value="3"/>
</dbReference>
<dbReference type="Pfam" id="PF18360">
    <property type="entry name" value="hnRNP_Q_AcD"/>
    <property type="match status" value="1"/>
</dbReference>
<dbReference type="FunFam" id="3.30.70.330:FF:000027">
    <property type="entry name" value="Heterogeneous nuclear ribonucleoprotein q isoform"/>
    <property type="match status" value="1"/>
</dbReference>
<protein>
    <submittedName>
        <fullName evidence="22">Uncharacterized protein</fullName>
    </submittedName>
</protein>
<dbReference type="Pfam" id="PF00076">
    <property type="entry name" value="RRM_1"/>
    <property type="match status" value="3"/>
</dbReference>
<dbReference type="FunFam" id="3.30.70.330:FF:000023">
    <property type="entry name" value="Heterogeneous nuclear ribonucleoprotein q isoform"/>
    <property type="match status" value="1"/>
</dbReference>
<evidence type="ECO:0000256" key="1">
    <source>
        <dbReference type="ARBA" id="ARBA00004144"/>
    </source>
</evidence>
<feature type="region of interest" description="Disordered" evidence="18">
    <location>
        <begin position="145"/>
        <end position="166"/>
    </location>
</feature>
<dbReference type="GO" id="GO:0005681">
    <property type="term" value="C:spliceosomal complex"/>
    <property type="evidence" value="ECO:0007669"/>
    <property type="project" value="UniProtKB-KW"/>
</dbReference>
<evidence type="ECO:0000256" key="18">
    <source>
        <dbReference type="SAM" id="MobiDB-lite"/>
    </source>
</evidence>
<keyword evidence="23" id="KW-1185">Reference proteome</keyword>
<evidence type="ECO:0000259" key="20">
    <source>
        <dbReference type="PROSITE" id="PS50102"/>
    </source>
</evidence>
<feature type="compositionally biased region" description="Basic residues" evidence="18">
    <location>
        <begin position="421"/>
        <end position="430"/>
    </location>
</feature>
<feature type="region of interest" description="Disordered" evidence="18">
    <location>
        <begin position="975"/>
        <end position="996"/>
    </location>
</feature>
<evidence type="ECO:0000256" key="8">
    <source>
        <dbReference type="ARBA" id="ARBA00022737"/>
    </source>
</evidence>
<evidence type="ECO:0000256" key="13">
    <source>
        <dbReference type="ARBA" id="ARBA00022990"/>
    </source>
</evidence>
<feature type="region of interest" description="Disordered" evidence="18">
    <location>
        <begin position="1"/>
        <end position="25"/>
    </location>
</feature>
<keyword evidence="8" id="KW-0677">Repeat</keyword>
<keyword evidence="10" id="KW-0832">Ubl conjugation</keyword>
<dbReference type="SMART" id="SM00313">
    <property type="entry name" value="PXA"/>
    <property type="match status" value="1"/>
</dbReference>
<feature type="compositionally biased region" description="Gly residues" evidence="18">
    <location>
        <begin position="475"/>
        <end position="493"/>
    </location>
</feature>
<comment type="subcellular location">
    <subcellularLocation>
        <location evidence="2">Cytoplasm</location>
    </subcellularLocation>
    <subcellularLocation>
        <location evidence="1">Microsome</location>
    </subcellularLocation>
    <subcellularLocation>
        <location evidence="3">Nucleus</location>
        <location evidence="3">Nucleoplasm</location>
    </subcellularLocation>
</comment>
<proteinExistence type="predicted"/>
<evidence type="ECO:0000256" key="17">
    <source>
        <dbReference type="PROSITE-ProRule" id="PRU00176"/>
    </source>
</evidence>
<evidence type="ECO:0000259" key="21">
    <source>
        <dbReference type="PROSITE" id="PS51207"/>
    </source>
</evidence>
<keyword evidence="19" id="KW-1133">Transmembrane helix</keyword>
<evidence type="ECO:0000256" key="7">
    <source>
        <dbReference type="ARBA" id="ARBA00022728"/>
    </source>
</evidence>
<keyword evidence="14" id="KW-0508">mRNA splicing</keyword>
<feature type="domain" description="PXA" evidence="21">
    <location>
        <begin position="697"/>
        <end position="851"/>
    </location>
</feature>
<evidence type="ECO:0000256" key="16">
    <source>
        <dbReference type="ARBA" id="ARBA00023274"/>
    </source>
</evidence>
<dbReference type="PROSITE" id="PS51207">
    <property type="entry name" value="PXA"/>
    <property type="match status" value="1"/>
</dbReference>
<dbReference type="Pfam" id="PF02194">
    <property type="entry name" value="PXA"/>
    <property type="match status" value="1"/>
</dbReference>
<dbReference type="NCBIfam" id="TIGR01648">
    <property type="entry name" value="hnRNP-R-Q"/>
    <property type="match status" value="1"/>
</dbReference>
<feature type="region of interest" description="Disordered" evidence="18">
    <location>
        <begin position="413"/>
        <end position="520"/>
    </location>
</feature>
<evidence type="ECO:0000256" key="11">
    <source>
        <dbReference type="ARBA" id="ARBA00022848"/>
    </source>
</evidence>
<keyword evidence="11" id="KW-0492">Microsome</keyword>
<dbReference type="InterPro" id="IPR035979">
    <property type="entry name" value="RBD_domain_sf"/>
</dbReference>
<keyword evidence="19" id="KW-0472">Membrane</keyword>
<evidence type="ECO:0000256" key="19">
    <source>
        <dbReference type="SAM" id="Phobius"/>
    </source>
</evidence>
<dbReference type="OrthoDB" id="3800936at2759"/>
<dbReference type="PANTHER" id="PTHR21245">
    <property type="entry name" value="HETEROGENEOUS NUCLEAR RIBONUCLEOPROTEIN"/>
    <property type="match status" value="1"/>
</dbReference>
<dbReference type="InterPro" id="IPR012677">
    <property type="entry name" value="Nucleotide-bd_a/b_plait_sf"/>
</dbReference>
<feature type="domain" description="RRM" evidence="20">
    <location>
        <begin position="250"/>
        <end position="332"/>
    </location>
</feature>
<dbReference type="InterPro" id="IPR034548">
    <property type="entry name" value="hnRNPQ_RRM2"/>
</dbReference>
<keyword evidence="16" id="KW-0687">Ribonucleoprotein</keyword>
<evidence type="ECO:0000256" key="15">
    <source>
        <dbReference type="ARBA" id="ARBA00023242"/>
    </source>
</evidence>
<organism evidence="22 23">
    <name type="scientific">Muraenolepis orangiensis</name>
    <name type="common">Patagonian moray cod</name>
    <dbReference type="NCBI Taxonomy" id="630683"/>
    <lineage>
        <taxon>Eukaryota</taxon>
        <taxon>Metazoa</taxon>
        <taxon>Chordata</taxon>
        <taxon>Craniata</taxon>
        <taxon>Vertebrata</taxon>
        <taxon>Euteleostomi</taxon>
        <taxon>Actinopterygii</taxon>
        <taxon>Neopterygii</taxon>
        <taxon>Teleostei</taxon>
        <taxon>Neoteleostei</taxon>
        <taxon>Acanthomorphata</taxon>
        <taxon>Zeiogadaria</taxon>
        <taxon>Gadariae</taxon>
        <taxon>Gadiformes</taxon>
        <taxon>Muraenolepidoidei</taxon>
        <taxon>Muraenolepididae</taxon>
        <taxon>Muraenolepis</taxon>
    </lineage>
</organism>
<feature type="transmembrane region" description="Helical" evidence="19">
    <location>
        <begin position="595"/>
        <end position="612"/>
    </location>
</feature>
<dbReference type="SMART" id="SM00360">
    <property type="entry name" value="RRM"/>
    <property type="match status" value="3"/>
</dbReference>
<dbReference type="GO" id="GO:0006397">
    <property type="term" value="P:mRNA processing"/>
    <property type="evidence" value="ECO:0007669"/>
    <property type="project" value="UniProtKB-KW"/>
</dbReference>
<dbReference type="CDD" id="cd12495">
    <property type="entry name" value="RRM3_hnRNPQ"/>
    <property type="match status" value="1"/>
</dbReference>
<keyword evidence="4" id="KW-0963">Cytoplasm</keyword>
<keyword evidence="5" id="KW-1017">Isopeptide bond</keyword>
<dbReference type="InterPro" id="IPR003114">
    <property type="entry name" value="Phox_assoc"/>
</dbReference>
<keyword evidence="9" id="KW-0256">Endoplasmic reticulum</keyword>
<feature type="compositionally biased region" description="Gly residues" evidence="18">
    <location>
        <begin position="454"/>
        <end position="469"/>
    </location>
</feature>
<evidence type="ECO:0000256" key="2">
    <source>
        <dbReference type="ARBA" id="ARBA00004496"/>
    </source>
</evidence>
<dbReference type="GO" id="GO:0008380">
    <property type="term" value="P:RNA splicing"/>
    <property type="evidence" value="ECO:0007669"/>
    <property type="project" value="UniProtKB-KW"/>
</dbReference>
<evidence type="ECO:0000256" key="10">
    <source>
        <dbReference type="ARBA" id="ARBA00022843"/>
    </source>
</evidence>
<reference evidence="22" key="1">
    <citation type="submission" date="2022-07" db="EMBL/GenBank/DDBJ databases">
        <title>Chromosome-level genome of Muraenolepis orangiensis.</title>
        <authorList>
            <person name="Kim J."/>
        </authorList>
    </citation>
    <scope>NUCLEOTIDE SEQUENCE</scope>
    <source>
        <strain evidence="22">KU_S4_2022</strain>
        <tissue evidence="22">Muscle</tissue>
    </source>
</reference>
<dbReference type="Proteomes" id="UP001148018">
    <property type="component" value="Unassembled WGS sequence"/>
</dbReference>
<feature type="transmembrane region" description="Helical" evidence="19">
    <location>
        <begin position="619"/>
        <end position="642"/>
    </location>
</feature>
<dbReference type="GO" id="GO:0005654">
    <property type="term" value="C:nucleoplasm"/>
    <property type="evidence" value="ECO:0007669"/>
    <property type="project" value="UniProtKB-SubCell"/>
</dbReference>
<sequence length="996" mass="110872">MAEDHVNGNGSEESTEHMDAPATEDQVVTRSEHFQTLLDAGLPTKVAEKLDEVYLAGLVAHSDLDDRAIEALKEFNEEGALQVLIQFRESDLSHVQNKSAFLCGVMKTYRQREKQGSKVSDATKGPDETRLKTLLERTGYTLDVTTGQRKYGGPPPESVHDGGQPPPSTEIFVGKIPRDLFEDELVPLFEKAGPIWDLRLMMDPLSGMNRGYAFVTFCTKDAAQEAVQLCNNHEIRPGKHIGVCISVANNRLFVGSIPKSKTKEQIVEEFSKVTEGLSDVILYHQPDDKKKNRGFCFLEYEDHKTAAQARRRLMSGKVKVWGNVVTVEWADPIEVPDPEVMAKVKVLFVRNLSNGVTEELLEQSFGQFGKLERVKKLKDYAFIHFEDRDGAVKALEEMNGKDLEGEHIEIVFAKPPDQRRKDRKAQRQHAKTQMYDDYYYYGPPMPPPSRGRGRGSSRGGSRGTRGARGGVQPRGRGGVRGGGARGARGGNVGGKRKADGQSPPESKRRQTQSQNQNWGSQPIAQQPLQSLFWSRRGDGGVCSAAVLVVSCDVVLLTPSTGPVVRVLMEASFQRRVLSMRRRLKVDLLREVCRQYPLFCFLLASMLLLTIVLNRYIHILLVFWSFVAGVITFYCSLGPGSLLPSVLYTIKPRTKQEQQGELFPLGNSCAVCGNVKCKRHRPTLLLENHQPWLDLKVHSKVDASVTEVFELVLENFVYPWYRDITDDEACVDELRMTFRFFASVVVRRAQKVDIPALFADKMMKAVLKHMEGALEEYGADLHVALRSRKEELLYLRGLTEMLFSHMLPPKATDCRSLALLLREVVSGSVMLPTMDFLADPTCPSLDLFLTPPDLSLSGPPHLRPVSLWTSSSPLQTCPSLDLLTSDLPLSGPPPPDLSLSGPPHLRPVSLWTSSPRPVSPWTSSPQTCLSLDLLLTPQTCLSLDLLTPLDLSFSRPPPHPRPVSLWTSPSQTCPSLDLLHTPDLSPSGPPRNNTIVK</sequence>
<keyword evidence="13" id="KW-0007">Acetylation</keyword>
<feature type="compositionally biased region" description="Polar residues" evidence="18">
    <location>
        <begin position="511"/>
        <end position="520"/>
    </location>
</feature>
<dbReference type="CDD" id="cd21066">
    <property type="entry name" value="NURR_hnRNPQ"/>
    <property type="match status" value="1"/>
</dbReference>
<evidence type="ECO:0000256" key="3">
    <source>
        <dbReference type="ARBA" id="ARBA00004642"/>
    </source>
</evidence>
<evidence type="ECO:0000256" key="5">
    <source>
        <dbReference type="ARBA" id="ARBA00022499"/>
    </source>
</evidence>
<keyword evidence="7" id="KW-0747">Spliceosome</keyword>
<gene>
    <name evidence="22" type="ORF">NHX12_026676</name>
</gene>
<keyword evidence="12 17" id="KW-0694">RNA-binding</keyword>
<dbReference type="SUPFAM" id="SSF54928">
    <property type="entry name" value="RNA-binding domain, RBD"/>
    <property type="match status" value="3"/>
</dbReference>
<dbReference type="Gene3D" id="3.30.70.330">
    <property type="match status" value="3"/>
</dbReference>
<evidence type="ECO:0000256" key="9">
    <source>
        <dbReference type="ARBA" id="ARBA00022824"/>
    </source>
</evidence>
<evidence type="ECO:0000256" key="4">
    <source>
        <dbReference type="ARBA" id="ARBA00022490"/>
    </source>
</evidence>
<feature type="domain" description="RRM" evidence="20">
    <location>
        <begin position="169"/>
        <end position="248"/>
    </location>
</feature>
<evidence type="ECO:0000256" key="6">
    <source>
        <dbReference type="ARBA" id="ARBA00022664"/>
    </source>
</evidence>
<dbReference type="CDD" id="cd12489">
    <property type="entry name" value="RRM2_hnRNPQ"/>
    <property type="match status" value="1"/>
</dbReference>
<dbReference type="FunFam" id="3.30.70.330:FF:000024">
    <property type="entry name" value="Heterogeneous nuclear ribonucleoprotein q isoform"/>
    <property type="match status" value="1"/>
</dbReference>
<name>A0A9Q0EJ24_9TELE</name>
<evidence type="ECO:0000313" key="22">
    <source>
        <dbReference type="EMBL" id="KAJ3607163.1"/>
    </source>
</evidence>
<accession>A0A9Q0EJ24</accession>
<feature type="domain" description="RRM" evidence="20">
    <location>
        <begin position="345"/>
        <end position="415"/>
    </location>
</feature>
<comment type="caution">
    <text evidence="22">The sequence shown here is derived from an EMBL/GenBank/DDBJ whole genome shotgun (WGS) entry which is preliminary data.</text>
</comment>
<evidence type="ECO:0000256" key="12">
    <source>
        <dbReference type="ARBA" id="ARBA00022884"/>
    </source>
</evidence>
<evidence type="ECO:0000313" key="23">
    <source>
        <dbReference type="Proteomes" id="UP001148018"/>
    </source>
</evidence>
<dbReference type="InterPro" id="IPR000504">
    <property type="entry name" value="RRM_dom"/>
</dbReference>
<keyword evidence="6" id="KW-0507">mRNA processing</keyword>
<dbReference type="AlphaFoldDB" id="A0A9Q0EJ24"/>
<keyword evidence="19" id="KW-0812">Transmembrane</keyword>
<dbReference type="EMBL" id="JANIIK010000042">
    <property type="protein sequence ID" value="KAJ3607163.1"/>
    <property type="molecule type" value="Genomic_DNA"/>
</dbReference>
<keyword evidence="15" id="KW-0539">Nucleus</keyword>
<dbReference type="GO" id="GO:0005737">
    <property type="term" value="C:cytoplasm"/>
    <property type="evidence" value="ECO:0007669"/>
    <property type="project" value="UniProtKB-SubCell"/>
</dbReference>
<dbReference type="GO" id="GO:0003723">
    <property type="term" value="F:RNA binding"/>
    <property type="evidence" value="ECO:0007669"/>
    <property type="project" value="UniProtKB-UniRule"/>
</dbReference>
<dbReference type="InterPro" id="IPR006535">
    <property type="entry name" value="HnRNP_R/Q_splicing_fac"/>
</dbReference>
<dbReference type="InterPro" id="IPR041337">
    <property type="entry name" value="hnRNP_Q_AcD"/>
</dbReference>
<evidence type="ECO:0000256" key="14">
    <source>
        <dbReference type="ARBA" id="ARBA00023187"/>
    </source>
</evidence>